<keyword evidence="2" id="KW-1185">Reference proteome</keyword>
<reference evidence="1" key="1">
    <citation type="submission" date="2021-06" db="EMBL/GenBank/DDBJ databases">
        <authorList>
            <person name="Kallberg Y."/>
            <person name="Tangrot J."/>
            <person name="Rosling A."/>
        </authorList>
    </citation>
    <scope>NUCLEOTIDE SEQUENCE</scope>
    <source>
        <strain evidence="1">CL356</strain>
    </source>
</reference>
<evidence type="ECO:0000313" key="2">
    <source>
        <dbReference type="Proteomes" id="UP000789525"/>
    </source>
</evidence>
<organism evidence="1 2">
    <name type="scientific">Acaulospora colombiana</name>
    <dbReference type="NCBI Taxonomy" id="27376"/>
    <lineage>
        <taxon>Eukaryota</taxon>
        <taxon>Fungi</taxon>
        <taxon>Fungi incertae sedis</taxon>
        <taxon>Mucoromycota</taxon>
        <taxon>Glomeromycotina</taxon>
        <taxon>Glomeromycetes</taxon>
        <taxon>Diversisporales</taxon>
        <taxon>Acaulosporaceae</taxon>
        <taxon>Acaulospora</taxon>
    </lineage>
</organism>
<name>A0ACA9M351_9GLOM</name>
<dbReference type="Proteomes" id="UP000789525">
    <property type="component" value="Unassembled WGS sequence"/>
</dbReference>
<feature type="non-terminal residue" evidence="1">
    <location>
        <position position="310"/>
    </location>
</feature>
<comment type="caution">
    <text evidence="1">The sequence shown here is derived from an EMBL/GenBank/DDBJ whole genome shotgun (WGS) entry which is preliminary data.</text>
</comment>
<accession>A0ACA9M351</accession>
<proteinExistence type="predicted"/>
<gene>
    <name evidence="1" type="ORF">ACOLOM_LOCUS5405</name>
</gene>
<evidence type="ECO:0000313" key="1">
    <source>
        <dbReference type="EMBL" id="CAG8565790.1"/>
    </source>
</evidence>
<dbReference type="EMBL" id="CAJVPT010009956">
    <property type="protein sequence ID" value="CAG8565790.1"/>
    <property type="molecule type" value="Genomic_DNA"/>
</dbReference>
<sequence>MMNTKMALTSATTSNGQYAPSSKPVGLFFGGTSGIGQAMAEQLAKQTNGRAHIILLGRNEAAAEKIIASFPKTDASTAPEDASDYSFVKLDATSMEQVRQVTSQLSSQLPKINFIITTPGYLTLKGRDETSEGIDRKLACNFYARFRFIHDLAPLVAKAAQNGERTGVMSILGAGHGGPVNLDDLGLVKTYTLGNAAAYAITCTDAVMQEFASKYPTVPFYHAFPGTVSSPMMTTLFPGARFFAPLLKPWTVTPAQCAEIMWWRLWSSEAQWKTGAHEIDNKGTGLTPNQHVTEESKKAIWDHAISTTDP</sequence>
<protein>
    <submittedName>
        <fullName evidence="1">1903_t:CDS:1</fullName>
    </submittedName>
</protein>